<organism evidence="9 10">
    <name type="scientific">Aureobasidium melanogenum</name>
    <name type="common">Aureobasidium pullulans var. melanogenum</name>
    <dbReference type="NCBI Taxonomy" id="46634"/>
    <lineage>
        <taxon>Eukaryota</taxon>
        <taxon>Fungi</taxon>
        <taxon>Dikarya</taxon>
        <taxon>Ascomycota</taxon>
        <taxon>Pezizomycotina</taxon>
        <taxon>Dothideomycetes</taxon>
        <taxon>Dothideomycetidae</taxon>
        <taxon>Dothideales</taxon>
        <taxon>Saccotheciaceae</taxon>
        <taxon>Aureobasidium</taxon>
    </lineage>
</organism>
<accession>A0A9P8G4I9</accession>
<dbReference type="SUPFAM" id="SSF53474">
    <property type="entry name" value="alpha/beta-Hydrolases"/>
    <property type="match status" value="1"/>
</dbReference>
<evidence type="ECO:0000256" key="5">
    <source>
        <dbReference type="ARBA" id="ARBA00022801"/>
    </source>
</evidence>
<keyword evidence="7" id="KW-1015">Disulfide bond</keyword>
<protein>
    <recommendedName>
        <fullName evidence="8">Carboxylic ester hydrolase</fullName>
        <ecNumber evidence="8">3.1.1.-</ecNumber>
    </recommendedName>
</protein>
<sequence length="526" mass="56743">MSASPCVAATFPTPTLFGAEFLSLNASLVQGYNGYAPAMWRYDQPTVPVQNVTFCNITTSYTHPGQNDTIYVETWLPTQDVYNGRLQAVGGGGWAAGRFVLSYAGMAGAVVDGYATVTTDAGLGSDISGSWLYLSGDNSNLYDLKNFGSTSLGDEAVIAKQFIKDFYGSTPKYSYWNGCSNGGRQGLSLAQNYPNAYDGIIAAAPAIYWAETNLNTIWGPLYMDMTKQYPNSCELAELTSLAVSFCDARDGVTDGIISEPEDCLNVFNAQAYIGTSFFCSTTNSTLKISAAAANVATALWTGPKSSTGDSFWYGFNIGSDLSTLAPTKCSSNGTCTAASPNYSNELINYYIPSYNITNTTISLYDFEHVVYKSLRKLFDPYLGNHDTDLSAFKAAGGKLVTYHGLADPSISPQGTLHYYNSVGSQDPTIHDFYRYFKVPGLAHCWGGNSGQPVSLFGQLREWVENSTAPNSSPVTITKPDNSTQDQLICAYPSRAVYACGNENKTMGTECWSCVERDVNVVLEGGL</sequence>
<name>A0A9P8G4I9_AURME</name>
<comment type="similarity">
    <text evidence="1 8">Belongs to the tannase family.</text>
</comment>
<feature type="non-terminal residue" evidence="9">
    <location>
        <position position="526"/>
    </location>
</feature>
<keyword evidence="5 8" id="KW-0378">Hydrolase</keyword>
<dbReference type="AlphaFoldDB" id="A0A9P8G4I9"/>
<dbReference type="InterPro" id="IPR029058">
    <property type="entry name" value="AB_hydrolase_fold"/>
</dbReference>
<evidence type="ECO:0000313" key="9">
    <source>
        <dbReference type="EMBL" id="KAG9989000.1"/>
    </source>
</evidence>
<evidence type="ECO:0000256" key="3">
    <source>
        <dbReference type="ARBA" id="ARBA00022723"/>
    </source>
</evidence>
<evidence type="ECO:0000256" key="8">
    <source>
        <dbReference type="RuleBase" id="RU361238"/>
    </source>
</evidence>
<evidence type="ECO:0000256" key="7">
    <source>
        <dbReference type="ARBA" id="ARBA00023157"/>
    </source>
</evidence>
<dbReference type="Proteomes" id="UP000729357">
    <property type="component" value="Unassembled WGS sequence"/>
</dbReference>
<evidence type="ECO:0000256" key="2">
    <source>
        <dbReference type="ARBA" id="ARBA00022487"/>
    </source>
</evidence>
<proteinExistence type="inferred from homology"/>
<dbReference type="PANTHER" id="PTHR33938">
    <property type="entry name" value="FERULOYL ESTERASE B-RELATED"/>
    <property type="match status" value="1"/>
</dbReference>
<evidence type="ECO:0000256" key="6">
    <source>
        <dbReference type="ARBA" id="ARBA00022837"/>
    </source>
</evidence>
<evidence type="ECO:0000256" key="1">
    <source>
        <dbReference type="ARBA" id="ARBA00006249"/>
    </source>
</evidence>
<keyword evidence="10" id="KW-1185">Reference proteome</keyword>
<reference evidence="9" key="1">
    <citation type="journal article" date="2021" name="J Fungi (Basel)">
        <title>Virulence traits and population genomics of the black yeast Aureobasidium melanogenum.</title>
        <authorList>
            <person name="Cernosa A."/>
            <person name="Sun X."/>
            <person name="Gostincar C."/>
            <person name="Fang C."/>
            <person name="Gunde-Cimerman N."/>
            <person name="Song Z."/>
        </authorList>
    </citation>
    <scope>NUCLEOTIDE SEQUENCE</scope>
    <source>
        <strain evidence="9">EXF-9298</strain>
    </source>
</reference>
<evidence type="ECO:0000313" key="10">
    <source>
        <dbReference type="Proteomes" id="UP000729357"/>
    </source>
</evidence>
<dbReference type="Pfam" id="PF07519">
    <property type="entry name" value="Tannase"/>
    <property type="match status" value="1"/>
</dbReference>
<keyword evidence="2" id="KW-0719">Serine esterase</keyword>
<comment type="caution">
    <text evidence="9">The sequence shown here is derived from an EMBL/GenBank/DDBJ whole genome shotgun (WGS) entry which is preliminary data.</text>
</comment>
<dbReference type="PANTHER" id="PTHR33938:SF13">
    <property type="entry name" value="CARBOXYLIC ESTER HYDROLASE"/>
    <property type="match status" value="1"/>
</dbReference>
<dbReference type="InterPro" id="IPR011118">
    <property type="entry name" value="Tannase/feruloyl_esterase"/>
</dbReference>
<dbReference type="GO" id="GO:0030600">
    <property type="term" value="F:feruloyl esterase activity"/>
    <property type="evidence" value="ECO:0007669"/>
    <property type="project" value="UniProtKB-ARBA"/>
</dbReference>
<keyword evidence="3" id="KW-0479">Metal-binding</keyword>
<keyword evidence="4" id="KW-0732">Signal</keyword>
<dbReference type="EMBL" id="JAHFXS010000111">
    <property type="protein sequence ID" value="KAG9989000.1"/>
    <property type="molecule type" value="Genomic_DNA"/>
</dbReference>
<dbReference type="GO" id="GO:0046872">
    <property type="term" value="F:metal ion binding"/>
    <property type="evidence" value="ECO:0007669"/>
    <property type="project" value="UniProtKB-KW"/>
</dbReference>
<evidence type="ECO:0000256" key="4">
    <source>
        <dbReference type="ARBA" id="ARBA00022729"/>
    </source>
</evidence>
<reference evidence="9" key="2">
    <citation type="submission" date="2021-08" db="EMBL/GenBank/DDBJ databases">
        <authorList>
            <person name="Gostincar C."/>
            <person name="Sun X."/>
            <person name="Song Z."/>
            <person name="Gunde-Cimerman N."/>
        </authorList>
    </citation>
    <scope>NUCLEOTIDE SEQUENCE</scope>
    <source>
        <strain evidence="9">EXF-9298</strain>
    </source>
</reference>
<dbReference type="EC" id="3.1.1.-" evidence="8"/>
<keyword evidence="6" id="KW-0106">Calcium</keyword>
<gene>
    <name evidence="9" type="ORF">KCU98_g2209</name>
</gene>